<dbReference type="Gene3D" id="3.10.50.40">
    <property type="match status" value="1"/>
</dbReference>
<evidence type="ECO:0000256" key="3">
    <source>
        <dbReference type="ARBA" id="ARBA00013194"/>
    </source>
</evidence>
<accession>A0A127FB10</accession>
<keyword evidence="4 5" id="KW-0697">Rotamase</keyword>
<evidence type="ECO:0000256" key="5">
    <source>
        <dbReference type="PROSITE-ProRule" id="PRU00278"/>
    </source>
</evidence>
<dbReference type="PANTHER" id="PTHR47245">
    <property type="entry name" value="PEPTIDYLPROLYL ISOMERASE"/>
    <property type="match status" value="1"/>
</dbReference>
<dbReference type="EC" id="5.2.1.8" evidence="3"/>
<evidence type="ECO:0000313" key="8">
    <source>
        <dbReference type="EMBL" id="AMN47597.1"/>
    </source>
</evidence>
<dbReference type="InterPro" id="IPR027304">
    <property type="entry name" value="Trigger_fact/SurA_dom_sf"/>
</dbReference>
<dbReference type="PROSITE" id="PS50198">
    <property type="entry name" value="PPIC_PPIASE_2"/>
    <property type="match status" value="1"/>
</dbReference>
<gene>
    <name evidence="8" type="ORF">ACG33_10905</name>
</gene>
<organism evidence="8 9">
    <name type="scientific">Steroidobacter denitrificans</name>
    <dbReference type="NCBI Taxonomy" id="465721"/>
    <lineage>
        <taxon>Bacteria</taxon>
        <taxon>Pseudomonadati</taxon>
        <taxon>Pseudomonadota</taxon>
        <taxon>Gammaproteobacteria</taxon>
        <taxon>Steroidobacterales</taxon>
        <taxon>Steroidobacteraceae</taxon>
        <taxon>Steroidobacter</taxon>
    </lineage>
</organism>
<comment type="similarity">
    <text evidence="2">Belongs to the PpiC/parvulin rotamase family.</text>
</comment>
<evidence type="ECO:0000256" key="1">
    <source>
        <dbReference type="ARBA" id="ARBA00000971"/>
    </source>
</evidence>
<dbReference type="Proteomes" id="UP000070250">
    <property type="component" value="Chromosome"/>
</dbReference>
<dbReference type="PANTHER" id="PTHR47245:SF2">
    <property type="entry name" value="PEPTIDYL-PROLYL CIS-TRANS ISOMERASE HP_0175-RELATED"/>
    <property type="match status" value="1"/>
</dbReference>
<evidence type="ECO:0000256" key="4">
    <source>
        <dbReference type="ARBA" id="ARBA00023110"/>
    </source>
</evidence>
<dbReference type="InterPro" id="IPR000297">
    <property type="entry name" value="PPIase_PpiC"/>
</dbReference>
<dbReference type="PATRIC" id="fig|465721.4.peg.2325"/>
<dbReference type="STRING" id="465721.ACG33_10905"/>
<evidence type="ECO:0000259" key="7">
    <source>
        <dbReference type="PROSITE" id="PS50198"/>
    </source>
</evidence>
<proteinExistence type="inferred from homology"/>
<evidence type="ECO:0000313" key="9">
    <source>
        <dbReference type="Proteomes" id="UP000070250"/>
    </source>
</evidence>
<feature type="region of interest" description="Disordered" evidence="6">
    <location>
        <begin position="1"/>
        <end position="23"/>
    </location>
</feature>
<protein>
    <recommendedName>
        <fullName evidence="3">peptidylprolyl isomerase</fullName>
        <ecNumber evidence="3">5.2.1.8</ecNumber>
    </recommendedName>
</protein>
<dbReference type="EMBL" id="CP011971">
    <property type="protein sequence ID" value="AMN47597.1"/>
    <property type="molecule type" value="Genomic_DNA"/>
</dbReference>
<dbReference type="GO" id="GO:0003755">
    <property type="term" value="F:peptidyl-prolyl cis-trans isomerase activity"/>
    <property type="evidence" value="ECO:0007669"/>
    <property type="project" value="UniProtKB-KW"/>
</dbReference>
<dbReference type="SUPFAM" id="SSF109998">
    <property type="entry name" value="Triger factor/SurA peptide-binding domain-like"/>
    <property type="match status" value="1"/>
</dbReference>
<keyword evidence="9" id="KW-1185">Reference proteome</keyword>
<evidence type="ECO:0000256" key="6">
    <source>
        <dbReference type="SAM" id="MobiDB-lite"/>
    </source>
</evidence>
<evidence type="ECO:0000256" key="2">
    <source>
        <dbReference type="ARBA" id="ARBA00007656"/>
    </source>
</evidence>
<feature type="compositionally biased region" description="Low complexity" evidence="6">
    <location>
        <begin position="12"/>
        <end position="23"/>
    </location>
</feature>
<reference evidence="8 9" key="1">
    <citation type="submission" date="2015-06" db="EMBL/GenBank/DDBJ databases">
        <title>A Comprehensive Approach to Explore the Metabolic and Phylogenetic Diversity of Bacterial Steroid Degradation in the Environment: Testosterone as an Example.</title>
        <authorList>
            <person name="Yang F.-C."/>
            <person name="Chen Y.-L."/>
            <person name="Yu C.-P."/>
            <person name="Tang S.-L."/>
            <person name="Wang P.-H."/>
            <person name="Ismail W."/>
            <person name="Wang C.-H."/>
            <person name="Yang C.-Y."/>
            <person name="Chiang Y.-R."/>
        </authorList>
    </citation>
    <scope>NUCLEOTIDE SEQUENCE [LARGE SCALE GENOMIC DNA]</scope>
    <source>
        <strain evidence="8 9">DSM 18526</strain>
    </source>
</reference>
<dbReference type="Pfam" id="PF13616">
    <property type="entry name" value="Rotamase_3"/>
    <property type="match status" value="1"/>
</dbReference>
<dbReference type="InterPro" id="IPR050245">
    <property type="entry name" value="PrsA_foldase"/>
</dbReference>
<comment type="catalytic activity">
    <reaction evidence="1">
        <text>[protein]-peptidylproline (omega=180) = [protein]-peptidylproline (omega=0)</text>
        <dbReference type="Rhea" id="RHEA:16237"/>
        <dbReference type="Rhea" id="RHEA-COMP:10747"/>
        <dbReference type="Rhea" id="RHEA-COMP:10748"/>
        <dbReference type="ChEBI" id="CHEBI:83833"/>
        <dbReference type="ChEBI" id="CHEBI:83834"/>
        <dbReference type="EC" id="5.2.1.8"/>
    </reaction>
</comment>
<keyword evidence="5 8" id="KW-0413">Isomerase</keyword>
<feature type="domain" description="PpiC" evidence="7">
    <location>
        <begin position="130"/>
        <end position="231"/>
    </location>
</feature>
<dbReference type="AlphaFoldDB" id="A0A127FB10"/>
<dbReference type="SUPFAM" id="SSF54534">
    <property type="entry name" value="FKBP-like"/>
    <property type="match status" value="1"/>
</dbReference>
<name>A0A127FB10_STEDE</name>
<sequence>MDASITSGIRQAGRPAAPGAGEGPMPALEALVVADTAISEAEIAREMQHHPARDPSRARREAARALVVRELLRREIERLHIAQSAQPIGQETGEEAAIRVLLERELEIPEPGEDDCRRYYENNRQRLREPDRIRVRHILLAAAPDDVSARLEARCRGETLIAELTEYPQGFAPSALRWSACPSRTQGGALGWLERGQTTPEFDRQIFMLREGLAGLTVESRYGHHVVWIDEIHHGAPLGFERSRARIAAYLSVQARQHALHRYLAQLQERYGVRGLADS</sequence>
<dbReference type="InterPro" id="IPR046357">
    <property type="entry name" value="PPIase_dom_sf"/>
</dbReference>
<dbReference type="KEGG" id="sdf:ACG33_10905"/>